<dbReference type="InterPro" id="IPR017850">
    <property type="entry name" value="Alkaline_phosphatase_core_sf"/>
</dbReference>
<feature type="transmembrane region" description="Helical" evidence="2">
    <location>
        <begin position="510"/>
        <end position="529"/>
    </location>
</feature>
<feature type="transmembrane region" description="Helical" evidence="2">
    <location>
        <begin position="708"/>
        <end position="725"/>
    </location>
</feature>
<dbReference type="PROSITE" id="PS51318">
    <property type="entry name" value="TAT"/>
    <property type="match status" value="1"/>
</dbReference>
<dbReference type="InterPro" id="IPR006311">
    <property type="entry name" value="TAT_signal"/>
</dbReference>
<feature type="compositionally biased region" description="Low complexity" evidence="1">
    <location>
        <begin position="760"/>
        <end position="773"/>
    </location>
</feature>
<keyword evidence="2" id="KW-0812">Transmembrane</keyword>
<feature type="transmembrane region" description="Helical" evidence="2">
    <location>
        <begin position="436"/>
        <end position="456"/>
    </location>
</feature>
<feature type="region of interest" description="Disordered" evidence="1">
    <location>
        <begin position="760"/>
        <end position="782"/>
    </location>
</feature>
<feature type="transmembrane region" description="Helical" evidence="2">
    <location>
        <begin position="371"/>
        <end position="390"/>
    </location>
</feature>
<evidence type="ECO:0000256" key="2">
    <source>
        <dbReference type="SAM" id="Phobius"/>
    </source>
</evidence>
<keyword evidence="2" id="KW-0472">Membrane</keyword>
<feature type="transmembrane region" description="Helical" evidence="2">
    <location>
        <begin position="731"/>
        <end position="749"/>
    </location>
</feature>
<accession>A0ABW2XDU5</accession>
<feature type="transmembrane region" description="Helical" evidence="2">
    <location>
        <begin position="550"/>
        <end position="574"/>
    </location>
</feature>
<evidence type="ECO:0000256" key="1">
    <source>
        <dbReference type="SAM" id="MobiDB-lite"/>
    </source>
</evidence>
<protein>
    <submittedName>
        <fullName evidence="3">Uncharacterized protein</fullName>
    </submittedName>
</protein>
<comment type="caution">
    <text evidence="3">The sequence shown here is derived from an EMBL/GenBank/DDBJ whole genome shotgun (WGS) entry which is preliminary data.</text>
</comment>
<dbReference type="Gene3D" id="3.40.720.10">
    <property type="entry name" value="Alkaline Phosphatase, subunit A"/>
    <property type="match status" value="1"/>
</dbReference>
<reference evidence="4" key="1">
    <citation type="journal article" date="2019" name="Int. J. Syst. Evol. Microbiol.">
        <title>The Global Catalogue of Microorganisms (GCM) 10K type strain sequencing project: providing services to taxonomists for standard genome sequencing and annotation.</title>
        <authorList>
            <consortium name="The Broad Institute Genomics Platform"/>
            <consortium name="The Broad Institute Genome Sequencing Center for Infectious Disease"/>
            <person name="Wu L."/>
            <person name="Ma J."/>
        </authorList>
    </citation>
    <scope>NUCLEOTIDE SEQUENCE [LARGE SCALE GENOMIC DNA]</scope>
    <source>
        <strain evidence="4">JCM 9371</strain>
    </source>
</reference>
<dbReference type="SUPFAM" id="SSF53649">
    <property type="entry name" value="Alkaline phosphatase-like"/>
    <property type="match status" value="1"/>
</dbReference>
<dbReference type="Proteomes" id="UP001597063">
    <property type="component" value="Unassembled WGS sequence"/>
</dbReference>
<keyword evidence="2" id="KW-1133">Transmembrane helix</keyword>
<evidence type="ECO:0000313" key="4">
    <source>
        <dbReference type="Proteomes" id="UP001597063"/>
    </source>
</evidence>
<feature type="transmembrane region" description="Helical" evidence="2">
    <location>
        <begin position="669"/>
        <end position="688"/>
    </location>
</feature>
<dbReference type="RefSeq" id="WP_378322252.1">
    <property type="nucleotide sequence ID" value="NZ_JBHTGP010000003.1"/>
</dbReference>
<keyword evidence="4" id="KW-1185">Reference proteome</keyword>
<feature type="transmembrane region" description="Helical" evidence="2">
    <location>
        <begin position="586"/>
        <end position="604"/>
    </location>
</feature>
<sequence length="782" mass="80632">MTQRGTVIAMSLAAVAALLGGLVVLAPAASAGGRGPQAAATRTISGRAVVIGIPGLLWKDVDEKRTPALWRLVGQGSGAGLSVRTTRVNTCPTDGWLTLSAGQRSRLAHGDCALPSSPLLPGQSAAGPAPAAQAPAGGAVAPGWPAIKSDNAGTSYHAQVGLLGDAVHAAGGCTFAVGPGAVFGLGDGGGRVDRYVASPDKATAADWASCPLAAVDVDDMFRAYLTAGVDPHGDQVPVEDRKRAAAAAAVDRRVAQVLAGVPAGTTVLVAGLSDTSVRPHLRVAVARGTGAGDLGYGPGYLTSSATRQDGLVTLTDLTATTLKLLGLKQPKEAVGSAWRSQRSKASTEDRVAALVDEDVAAQAIRNVQTSFYWVLFATQLVLYGVAALALRRVRGDPRSRARVLGGTRVIALLGGAAPCASFLAGLLPWWRASHPTPVLICTVLGFSGLLTGLALAGPWRRSAFGPGLVITGATALVLAVDVMTGSTLQLNTLMGYTALVAGRFYGFGNQAFSLFAVAAILTAAWLAEFPLRAERNRASEERSEAGGRPAWWAALLSGKAAAVAVVAVVGVLAVAVDGLPAWGSDFGGVLAIVPAFAMLGMMVAGKRVSLPRLALFCLAGVVLVLFISYLNSRSANPTHLGRFWQDLMDGDAWDVITRKFNAMVNSLGYWPFTLPLAAALGFLFFVLARPTRWRVSLLHRAYEHSPTMRPALICALAVGVIGMLVNDSGVVILSVAFSLSTPLMLAAGVRSLELDLMGAGSPRPAPRGPRAASMESPSAERP</sequence>
<name>A0ABW2XDU5_9ACTN</name>
<feature type="transmembrane region" description="Helical" evidence="2">
    <location>
        <begin position="468"/>
        <end position="490"/>
    </location>
</feature>
<evidence type="ECO:0000313" key="3">
    <source>
        <dbReference type="EMBL" id="MFD0683810.1"/>
    </source>
</evidence>
<feature type="transmembrane region" description="Helical" evidence="2">
    <location>
        <begin position="613"/>
        <end position="630"/>
    </location>
</feature>
<feature type="transmembrane region" description="Helical" evidence="2">
    <location>
        <begin position="410"/>
        <end position="430"/>
    </location>
</feature>
<gene>
    <name evidence="3" type="ORF">ACFQZM_04820</name>
</gene>
<dbReference type="EMBL" id="JBHTGP010000003">
    <property type="protein sequence ID" value="MFD0683810.1"/>
    <property type="molecule type" value="Genomic_DNA"/>
</dbReference>
<proteinExistence type="predicted"/>
<organism evidence="3 4">
    <name type="scientific">Actinomadura fibrosa</name>
    <dbReference type="NCBI Taxonomy" id="111802"/>
    <lineage>
        <taxon>Bacteria</taxon>
        <taxon>Bacillati</taxon>
        <taxon>Actinomycetota</taxon>
        <taxon>Actinomycetes</taxon>
        <taxon>Streptosporangiales</taxon>
        <taxon>Thermomonosporaceae</taxon>
        <taxon>Actinomadura</taxon>
    </lineage>
</organism>